<dbReference type="SUPFAM" id="SSF56112">
    <property type="entry name" value="Protein kinase-like (PK-like)"/>
    <property type="match status" value="1"/>
</dbReference>
<feature type="region of interest" description="Disordered" evidence="1">
    <location>
        <begin position="1"/>
        <end position="23"/>
    </location>
</feature>
<evidence type="ECO:0000313" key="3">
    <source>
        <dbReference type="EMBL" id="GJJ07966.1"/>
    </source>
</evidence>
<proteinExistence type="predicted"/>
<dbReference type="InterPro" id="IPR011009">
    <property type="entry name" value="Kinase-like_dom_sf"/>
</dbReference>
<feature type="domain" description="Protein kinase" evidence="2">
    <location>
        <begin position="97"/>
        <end position="369"/>
    </location>
</feature>
<name>A0AAV5A001_9AGAM</name>
<dbReference type="SMART" id="SM00220">
    <property type="entry name" value="S_TKc"/>
    <property type="match status" value="1"/>
</dbReference>
<evidence type="ECO:0000256" key="1">
    <source>
        <dbReference type="SAM" id="MobiDB-lite"/>
    </source>
</evidence>
<evidence type="ECO:0000259" key="2">
    <source>
        <dbReference type="PROSITE" id="PS50011"/>
    </source>
</evidence>
<organism evidence="3 4">
    <name type="scientific">Clathrus columnatus</name>
    <dbReference type="NCBI Taxonomy" id="1419009"/>
    <lineage>
        <taxon>Eukaryota</taxon>
        <taxon>Fungi</taxon>
        <taxon>Dikarya</taxon>
        <taxon>Basidiomycota</taxon>
        <taxon>Agaricomycotina</taxon>
        <taxon>Agaricomycetes</taxon>
        <taxon>Phallomycetidae</taxon>
        <taxon>Phallales</taxon>
        <taxon>Clathraceae</taxon>
        <taxon>Clathrus</taxon>
    </lineage>
</organism>
<comment type="caution">
    <text evidence="3">The sequence shown here is derived from an EMBL/GenBank/DDBJ whole genome shotgun (WGS) entry which is preliminary data.</text>
</comment>
<dbReference type="PROSITE" id="PS00108">
    <property type="entry name" value="PROTEIN_KINASE_ST"/>
    <property type="match status" value="1"/>
</dbReference>
<sequence>MSTFMNMSQEISLEEEEETPGPEECNVNWEARKAYMKKEEDEINAVWEPLRRWFTEKGYMLYTFPELGHYVPSMDTSSQVAEFPDYPYAFCGGDPPYPYCKPLETYSSASMCFAQDVQGRHVAIKKLRNADETDEIRIYQLLLEKREVLVENGILPIIDVLEYDGQYFAVMPRWGDDPFFSIPTSIGNVLHYIRCLLKAINFLHSNGIVHRDLKENNILVNHFGAHGRISHNLMRPKLLSQGRLAYGLFDFDLALMLSSTECLLPSRQSFFVMSIEIPFDTSHGELDYDPYKFEMGCLGIVLCQMFQHCIPFAHFLAPFLDRLITDRLELRLTAKEALEFFEEMHAKLTPEQLAVEAPVYTLYGYPPWQPEKYDRWEGLPDEFIAEWGHFRAPKPSFGTKLLRWFCRRLWGERIVINIRRFVRLLAPYVRASLHYLFYVSPNRLKI</sequence>
<gene>
    <name evidence="3" type="ORF">Clacol_002173</name>
</gene>
<dbReference type="Pfam" id="PF00069">
    <property type="entry name" value="Pkinase"/>
    <property type="match status" value="1"/>
</dbReference>
<reference evidence="3" key="1">
    <citation type="submission" date="2021-10" db="EMBL/GenBank/DDBJ databases">
        <title>De novo Genome Assembly of Clathrus columnatus (Basidiomycota, Fungi) Using Illumina and Nanopore Sequence Data.</title>
        <authorList>
            <person name="Ogiso-Tanaka E."/>
            <person name="Itagaki H."/>
            <person name="Hosoya T."/>
            <person name="Hosaka K."/>
        </authorList>
    </citation>
    <scope>NUCLEOTIDE SEQUENCE</scope>
    <source>
        <strain evidence="3">MO-923</strain>
    </source>
</reference>
<accession>A0AAV5A001</accession>
<dbReference type="PROSITE" id="PS50011">
    <property type="entry name" value="PROTEIN_KINASE_DOM"/>
    <property type="match status" value="1"/>
</dbReference>
<dbReference type="Proteomes" id="UP001050691">
    <property type="component" value="Unassembled WGS sequence"/>
</dbReference>
<evidence type="ECO:0000313" key="4">
    <source>
        <dbReference type="Proteomes" id="UP001050691"/>
    </source>
</evidence>
<dbReference type="AlphaFoldDB" id="A0AAV5A001"/>
<feature type="compositionally biased region" description="Polar residues" evidence="1">
    <location>
        <begin position="1"/>
        <end position="11"/>
    </location>
</feature>
<dbReference type="InterPro" id="IPR000719">
    <property type="entry name" value="Prot_kinase_dom"/>
</dbReference>
<dbReference type="GO" id="GO:0005524">
    <property type="term" value="F:ATP binding"/>
    <property type="evidence" value="ECO:0007669"/>
    <property type="project" value="InterPro"/>
</dbReference>
<dbReference type="GO" id="GO:0004672">
    <property type="term" value="F:protein kinase activity"/>
    <property type="evidence" value="ECO:0007669"/>
    <property type="project" value="InterPro"/>
</dbReference>
<dbReference type="PANTHER" id="PTHR44167:SF24">
    <property type="entry name" value="SERINE_THREONINE-PROTEIN KINASE CHK2"/>
    <property type="match status" value="1"/>
</dbReference>
<dbReference type="PANTHER" id="PTHR44167">
    <property type="entry name" value="OVARIAN-SPECIFIC SERINE/THREONINE-PROTEIN KINASE LOK-RELATED"/>
    <property type="match status" value="1"/>
</dbReference>
<feature type="compositionally biased region" description="Acidic residues" evidence="1">
    <location>
        <begin position="12"/>
        <end position="21"/>
    </location>
</feature>
<protein>
    <recommendedName>
        <fullName evidence="2">Protein kinase domain-containing protein</fullName>
    </recommendedName>
</protein>
<dbReference type="EMBL" id="BPWL01000002">
    <property type="protein sequence ID" value="GJJ07966.1"/>
    <property type="molecule type" value="Genomic_DNA"/>
</dbReference>
<keyword evidence="4" id="KW-1185">Reference proteome</keyword>
<dbReference type="InterPro" id="IPR008271">
    <property type="entry name" value="Ser/Thr_kinase_AS"/>
</dbReference>
<dbReference type="Gene3D" id="1.10.510.10">
    <property type="entry name" value="Transferase(Phosphotransferase) domain 1"/>
    <property type="match status" value="1"/>
</dbReference>